<evidence type="ECO:0008006" key="4">
    <source>
        <dbReference type="Google" id="ProtNLM"/>
    </source>
</evidence>
<evidence type="ECO:0000313" key="2">
    <source>
        <dbReference type="EMBL" id="KAF2658794.1"/>
    </source>
</evidence>
<gene>
    <name evidence="2" type="ORF">K491DRAFT_592352</name>
</gene>
<accession>A0A6A6TJM0</accession>
<proteinExistence type="predicted"/>
<protein>
    <recommendedName>
        <fullName evidence="4">MARVEL domain-containing protein</fullName>
    </recommendedName>
</protein>
<dbReference type="Proteomes" id="UP000799324">
    <property type="component" value="Unassembled WGS sequence"/>
</dbReference>
<keyword evidence="1" id="KW-1133">Transmembrane helix</keyword>
<dbReference type="AlphaFoldDB" id="A0A6A6TJM0"/>
<sequence>MPSELHSNQPHWLSGFRSALRLLIIILSAAVAGTLVHTLEIWRSNISLDLRKGELPMTWPARTNLWPTLILFAIAASNFLASGAIIIMSFKKSFKRPIRSRDAYRIVAGSFGVILWASALVVFHLIDKTSKASLGRYACMNRNVMSNGRFQYRAVCSEQGLAFYLAIGAACAELLTLLTLAISAKQTPRIPPIHKDDAKAHYGRYP</sequence>
<dbReference type="PANTHER" id="PTHR42069">
    <property type="entry name" value="HYPHAL ANASTAMOSIS-8 PROTEIN"/>
    <property type="match status" value="1"/>
</dbReference>
<organism evidence="2 3">
    <name type="scientific">Lophiostoma macrostomum CBS 122681</name>
    <dbReference type="NCBI Taxonomy" id="1314788"/>
    <lineage>
        <taxon>Eukaryota</taxon>
        <taxon>Fungi</taxon>
        <taxon>Dikarya</taxon>
        <taxon>Ascomycota</taxon>
        <taxon>Pezizomycotina</taxon>
        <taxon>Dothideomycetes</taxon>
        <taxon>Pleosporomycetidae</taxon>
        <taxon>Pleosporales</taxon>
        <taxon>Lophiostomataceae</taxon>
        <taxon>Lophiostoma</taxon>
    </lineage>
</organism>
<keyword evidence="3" id="KW-1185">Reference proteome</keyword>
<feature type="transmembrane region" description="Helical" evidence="1">
    <location>
        <begin position="65"/>
        <end position="90"/>
    </location>
</feature>
<reference evidence="2" key="1">
    <citation type="journal article" date="2020" name="Stud. Mycol.">
        <title>101 Dothideomycetes genomes: a test case for predicting lifestyles and emergence of pathogens.</title>
        <authorList>
            <person name="Haridas S."/>
            <person name="Albert R."/>
            <person name="Binder M."/>
            <person name="Bloem J."/>
            <person name="Labutti K."/>
            <person name="Salamov A."/>
            <person name="Andreopoulos B."/>
            <person name="Baker S."/>
            <person name="Barry K."/>
            <person name="Bills G."/>
            <person name="Bluhm B."/>
            <person name="Cannon C."/>
            <person name="Castanera R."/>
            <person name="Culley D."/>
            <person name="Daum C."/>
            <person name="Ezra D."/>
            <person name="Gonzalez J."/>
            <person name="Henrissat B."/>
            <person name="Kuo A."/>
            <person name="Liang C."/>
            <person name="Lipzen A."/>
            <person name="Lutzoni F."/>
            <person name="Magnuson J."/>
            <person name="Mondo S."/>
            <person name="Nolan M."/>
            <person name="Ohm R."/>
            <person name="Pangilinan J."/>
            <person name="Park H.-J."/>
            <person name="Ramirez L."/>
            <person name="Alfaro M."/>
            <person name="Sun H."/>
            <person name="Tritt A."/>
            <person name="Yoshinaga Y."/>
            <person name="Zwiers L.-H."/>
            <person name="Turgeon B."/>
            <person name="Goodwin S."/>
            <person name="Spatafora J."/>
            <person name="Crous P."/>
            <person name="Grigoriev I."/>
        </authorList>
    </citation>
    <scope>NUCLEOTIDE SEQUENCE</scope>
    <source>
        <strain evidence="2">CBS 122681</strain>
    </source>
</reference>
<keyword evidence="1" id="KW-0472">Membrane</keyword>
<feature type="transmembrane region" description="Helical" evidence="1">
    <location>
        <begin position="161"/>
        <end position="182"/>
    </location>
</feature>
<feature type="transmembrane region" description="Helical" evidence="1">
    <location>
        <begin position="20"/>
        <end position="39"/>
    </location>
</feature>
<evidence type="ECO:0000256" key="1">
    <source>
        <dbReference type="SAM" id="Phobius"/>
    </source>
</evidence>
<keyword evidence="1" id="KW-0812">Transmembrane</keyword>
<name>A0A6A6TJM0_9PLEO</name>
<dbReference type="EMBL" id="MU004312">
    <property type="protein sequence ID" value="KAF2658794.1"/>
    <property type="molecule type" value="Genomic_DNA"/>
</dbReference>
<dbReference type="OrthoDB" id="3782299at2759"/>
<evidence type="ECO:0000313" key="3">
    <source>
        <dbReference type="Proteomes" id="UP000799324"/>
    </source>
</evidence>
<dbReference type="PANTHER" id="PTHR42069:SF1">
    <property type="entry name" value="MARVEL DOMAIN-CONTAINING PROTEIN"/>
    <property type="match status" value="1"/>
</dbReference>
<feature type="transmembrane region" description="Helical" evidence="1">
    <location>
        <begin position="102"/>
        <end position="126"/>
    </location>
</feature>